<reference evidence="2" key="1">
    <citation type="journal article" date="2023" name="bioRxiv">
        <title>Improved chromosome-level genome assembly for marigold (Tagetes erecta).</title>
        <authorList>
            <person name="Jiang F."/>
            <person name="Yuan L."/>
            <person name="Wang S."/>
            <person name="Wang H."/>
            <person name="Xu D."/>
            <person name="Wang A."/>
            <person name="Fan W."/>
        </authorList>
    </citation>
    <scope>NUCLEOTIDE SEQUENCE</scope>
    <source>
        <strain evidence="2">WSJ</strain>
        <tissue evidence="2">Leaf</tissue>
    </source>
</reference>
<feature type="compositionally biased region" description="Acidic residues" evidence="1">
    <location>
        <begin position="56"/>
        <end position="91"/>
    </location>
</feature>
<organism evidence="2 3">
    <name type="scientific">Tagetes erecta</name>
    <name type="common">African marigold</name>
    <dbReference type="NCBI Taxonomy" id="13708"/>
    <lineage>
        <taxon>Eukaryota</taxon>
        <taxon>Viridiplantae</taxon>
        <taxon>Streptophyta</taxon>
        <taxon>Embryophyta</taxon>
        <taxon>Tracheophyta</taxon>
        <taxon>Spermatophyta</taxon>
        <taxon>Magnoliopsida</taxon>
        <taxon>eudicotyledons</taxon>
        <taxon>Gunneridae</taxon>
        <taxon>Pentapetalae</taxon>
        <taxon>asterids</taxon>
        <taxon>campanulids</taxon>
        <taxon>Asterales</taxon>
        <taxon>Asteraceae</taxon>
        <taxon>Asteroideae</taxon>
        <taxon>Heliantheae alliance</taxon>
        <taxon>Tageteae</taxon>
        <taxon>Tagetes</taxon>
    </lineage>
</organism>
<dbReference type="EMBL" id="JAUHHV010000001">
    <property type="protein sequence ID" value="KAK1434773.1"/>
    <property type="molecule type" value="Genomic_DNA"/>
</dbReference>
<dbReference type="AlphaFoldDB" id="A0AAD8L593"/>
<evidence type="ECO:0000313" key="2">
    <source>
        <dbReference type="EMBL" id="KAK1434773.1"/>
    </source>
</evidence>
<gene>
    <name evidence="2" type="ORF">QVD17_00524</name>
</gene>
<keyword evidence="3" id="KW-1185">Reference proteome</keyword>
<comment type="caution">
    <text evidence="2">The sequence shown here is derived from an EMBL/GenBank/DDBJ whole genome shotgun (WGS) entry which is preliminary data.</text>
</comment>
<accession>A0AAD8L593</accession>
<sequence>MKNMIANRDHTADLAFVEMFQTNGAIVGSGRCGWFVGEGWEEVVEGGVSTAAEERAGEEEVEEDDGGEADEEEEEGENEGHDDEFEEDGEEFGAGFW</sequence>
<evidence type="ECO:0000313" key="3">
    <source>
        <dbReference type="Proteomes" id="UP001229421"/>
    </source>
</evidence>
<dbReference type="Proteomes" id="UP001229421">
    <property type="component" value="Unassembled WGS sequence"/>
</dbReference>
<feature type="region of interest" description="Disordered" evidence="1">
    <location>
        <begin position="46"/>
        <end position="97"/>
    </location>
</feature>
<evidence type="ECO:0000256" key="1">
    <source>
        <dbReference type="SAM" id="MobiDB-lite"/>
    </source>
</evidence>
<protein>
    <submittedName>
        <fullName evidence="2">Uncharacterized protein</fullName>
    </submittedName>
</protein>
<name>A0AAD8L593_TARER</name>
<proteinExistence type="predicted"/>